<dbReference type="RefSeq" id="WP_147168515.1">
    <property type="nucleotide sequence ID" value="NZ_VOOR01000037.1"/>
</dbReference>
<gene>
    <name evidence="1" type="ORF">FRY97_15715</name>
</gene>
<organism evidence="1 2">
    <name type="scientific">Phaeodactylibacter luteus</name>
    <dbReference type="NCBI Taxonomy" id="1564516"/>
    <lineage>
        <taxon>Bacteria</taxon>
        <taxon>Pseudomonadati</taxon>
        <taxon>Bacteroidota</taxon>
        <taxon>Saprospiria</taxon>
        <taxon>Saprospirales</taxon>
        <taxon>Haliscomenobacteraceae</taxon>
        <taxon>Phaeodactylibacter</taxon>
    </lineage>
</organism>
<comment type="caution">
    <text evidence="1">The sequence shown here is derived from an EMBL/GenBank/DDBJ whole genome shotgun (WGS) entry which is preliminary data.</text>
</comment>
<proteinExistence type="predicted"/>
<dbReference type="AlphaFoldDB" id="A0A5C6RJH7"/>
<dbReference type="EMBL" id="VOOR01000037">
    <property type="protein sequence ID" value="TXB62084.1"/>
    <property type="molecule type" value="Genomic_DNA"/>
</dbReference>
<accession>A0A5C6RJH7</accession>
<dbReference type="Proteomes" id="UP000321580">
    <property type="component" value="Unassembled WGS sequence"/>
</dbReference>
<protein>
    <submittedName>
        <fullName evidence="1">Uncharacterized protein</fullName>
    </submittedName>
</protein>
<dbReference type="OrthoDB" id="1493140at2"/>
<reference evidence="1 2" key="1">
    <citation type="submission" date="2019-08" db="EMBL/GenBank/DDBJ databases">
        <title>Genome of Phaeodactylibacter luteus.</title>
        <authorList>
            <person name="Bowman J.P."/>
        </authorList>
    </citation>
    <scope>NUCLEOTIDE SEQUENCE [LARGE SCALE GENOMIC DNA]</scope>
    <source>
        <strain evidence="1 2">KCTC 42180</strain>
    </source>
</reference>
<name>A0A5C6RJH7_9BACT</name>
<evidence type="ECO:0000313" key="1">
    <source>
        <dbReference type="EMBL" id="TXB62084.1"/>
    </source>
</evidence>
<sequence>MKIPAFSLMLLGLFAFYQGRAQQPLEYCNNRFGFCVEYPVDLHLAKDRPINGDGITLEADAGEIEVVIAGSHNVMEWTPEKIFSFEKAEFEDTYKAPAQELKFQADSQGFEAILSAGGEIEAIRMWSLNGVYVLVSIKGPEAKTARVESLWNSMRVKFSS</sequence>
<keyword evidence="2" id="KW-1185">Reference proteome</keyword>
<evidence type="ECO:0000313" key="2">
    <source>
        <dbReference type="Proteomes" id="UP000321580"/>
    </source>
</evidence>